<reference evidence="1" key="1">
    <citation type="submission" date="2016-11" db="EMBL/GenBank/DDBJ databases">
        <authorList>
            <person name="Jaros S."/>
            <person name="Januszkiewicz K."/>
            <person name="Wedrychowicz H."/>
        </authorList>
    </citation>
    <scope>NUCLEOTIDE SEQUENCE [LARGE SCALE GENOMIC DNA]</scope>
    <source>
        <strain evidence="1">Y48</strain>
    </source>
</reference>
<proteinExistence type="predicted"/>
<evidence type="ECO:0000313" key="2">
    <source>
        <dbReference type="Proteomes" id="UP000183810"/>
    </source>
</evidence>
<dbReference type="Pfam" id="PF09837">
    <property type="entry name" value="DUF2064"/>
    <property type="match status" value="1"/>
</dbReference>
<name>A0A1J0W1X4_9NOCA</name>
<dbReference type="EMBL" id="CP018082">
    <property type="protein sequence ID" value="APE38308.1"/>
    <property type="molecule type" value="Genomic_DNA"/>
</dbReference>
<dbReference type="GO" id="GO:0016740">
    <property type="term" value="F:transferase activity"/>
    <property type="evidence" value="ECO:0007669"/>
    <property type="project" value="UniProtKB-KW"/>
</dbReference>
<keyword evidence="2" id="KW-1185">Reference proteome</keyword>
<evidence type="ECO:0000313" key="1">
    <source>
        <dbReference type="EMBL" id="APE38308.1"/>
    </source>
</evidence>
<dbReference type="PANTHER" id="PTHR36529:SF1">
    <property type="entry name" value="GLYCOSYLTRANSFERASE"/>
    <property type="match status" value="1"/>
</dbReference>
<gene>
    <name evidence="1" type="ORF">BOX37_13650</name>
</gene>
<dbReference type="InterPro" id="IPR018641">
    <property type="entry name" value="Trfase_1_rSAM/seldom-assoc"/>
</dbReference>
<keyword evidence="1" id="KW-0808">Transferase</keyword>
<accession>A0A1J0W1X4</accession>
<dbReference type="PANTHER" id="PTHR36529">
    <property type="entry name" value="SLL1095 PROTEIN"/>
    <property type="match status" value="1"/>
</dbReference>
<sequence length="224" mass="23171">MVETTVLVVAKAPIAGFAKTRLTPPLRPTDAAKLAAAALLDTLAAVRASGARRAVVAWTGELADAQYSAEIERELVDFEVVPQRGRTFGERLANAHTDAAQFGLPVLQIGMDTPQITPELLAGAAGHLVSGRDAVLGPATDGGWWALGLTDPRAARLLTDVPMSTHRTGELTRETLAANGFDITLLSTLTDVDHVDDIATVAAVSSGLFGAVAADLMIASGTGP</sequence>
<protein>
    <submittedName>
        <fullName evidence="1">Glycosyltransferase involved in cell wall biogenesis</fullName>
    </submittedName>
</protein>
<dbReference type="SUPFAM" id="SSF53448">
    <property type="entry name" value="Nucleotide-diphospho-sugar transferases"/>
    <property type="match status" value="1"/>
</dbReference>
<dbReference type="AlphaFoldDB" id="A0A1J0W1X4"/>
<dbReference type="KEGG" id="nsl:BOX37_13650"/>
<dbReference type="Gene3D" id="3.90.550.10">
    <property type="entry name" value="Spore Coat Polysaccharide Biosynthesis Protein SpsA, Chain A"/>
    <property type="match status" value="1"/>
</dbReference>
<dbReference type="InterPro" id="IPR029044">
    <property type="entry name" value="Nucleotide-diphossugar_trans"/>
</dbReference>
<dbReference type="Proteomes" id="UP000183810">
    <property type="component" value="Chromosome"/>
</dbReference>
<organism evidence="1 2">
    <name type="scientific">Nocardia mangyaensis</name>
    <dbReference type="NCBI Taxonomy" id="2213200"/>
    <lineage>
        <taxon>Bacteria</taxon>
        <taxon>Bacillati</taxon>
        <taxon>Actinomycetota</taxon>
        <taxon>Actinomycetes</taxon>
        <taxon>Mycobacteriales</taxon>
        <taxon>Nocardiaceae</taxon>
        <taxon>Nocardia</taxon>
    </lineage>
</organism>
<dbReference type="RefSeq" id="WP_071931477.1">
    <property type="nucleotide sequence ID" value="NZ_CP018082.1"/>
</dbReference>